<name>A0A0A9BAF5_ARUDO</name>
<dbReference type="AlphaFoldDB" id="A0A0A9BAF5"/>
<evidence type="ECO:0000313" key="1">
    <source>
        <dbReference type="EMBL" id="JAD58185.1"/>
    </source>
</evidence>
<accession>A0A0A9BAF5</accession>
<reference evidence="1" key="2">
    <citation type="journal article" date="2015" name="Data Brief">
        <title>Shoot transcriptome of the giant reed, Arundo donax.</title>
        <authorList>
            <person name="Barrero R.A."/>
            <person name="Guerrero F.D."/>
            <person name="Moolhuijzen P."/>
            <person name="Goolsby J.A."/>
            <person name="Tidwell J."/>
            <person name="Bellgard S.E."/>
            <person name="Bellgard M.I."/>
        </authorList>
    </citation>
    <scope>NUCLEOTIDE SEQUENCE</scope>
    <source>
        <tissue evidence="1">Shoot tissue taken approximately 20 cm above the soil surface</tissue>
    </source>
</reference>
<reference evidence="1" key="1">
    <citation type="submission" date="2014-09" db="EMBL/GenBank/DDBJ databases">
        <authorList>
            <person name="Magalhaes I.L.F."/>
            <person name="Oliveira U."/>
            <person name="Santos F.R."/>
            <person name="Vidigal T.H.D.A."/>
            <person name="Brescovit A.D."/>
            <person name="Santos A.J."/>
        </authorList>
    </citation>
    <scope>NUCLEOTIDE SEQUENCE</scope>
    <source>
        <tissue evidence="1">Shoot tissue taken approximately 20 cm above the soil surface</tissue>
    </source>
</reference>
<proteinExistence type="predicted"/>
<dbReference type="EMBL" id="GBRH01239710">
    <property type="protein sequence ID" value="JAD58185.1"/>
    <property type="molecule type" value="Transcribed_RNA"/>
</dbReference>
<protein>
    <submittedName>
        <fullName evidence="1">Uncharacterized protein</fullName>
    </submittedName>
</protein>
<sequence length="58" mass="5952">MTRHVTSSRLAFLVLTGGGPPSASFGAIWSSPTPNAACRKNSASVYSRFSANCTGSTS</sequence>
<organism evidence="1">
    <name type="scientific">Arundo donax</name>
    <name type="common">Giant reed</name>
    <name type="synonym">Donax arundinaceus</name>
    <dbReference type="NCBI Taxonomy" id="35708"/>
    <lineage>
        <taxon>Eukaryota</taxon>
        <taxon>Viridiplantae</taxon>
        <taxon>Streptophyta</taxon>
        <taxon>Embryophyta</taxon>
        <taxon>Tracheophyta</taxon>
        <taxon>Spermatophyta</taxon>
        <taxon>Magnoliopsida</taxon>
        <taxon>Liliopsida</taxon>
        <taxon>Poales</taxon>
        <taxon>Poaceae</taxon>
        <taxon>PACMAD clade</taxon>
        <taxon>Arundinoideae</taxon>
        <taxon>Arundineae</taxon>
        <taxon>Arundo</taxon>
    </lineage>
</organism>